<dbReference type="AlphaFoldDB" id="A0A1I1ED60"/>
<dbReference type="InterPro" id="IPR027268">
    <property type="entry name" value="Peptidase_M4/M1_CTD_sf"/>
</dbReference>
<dbReference type="InterPro" id="IPR007963">
    <property type="entry name" value="Peptidase_M61_catalytic"/>
</dbReference>
<feature type="chain" id="PRO_5011727060" evidence="1">
    <location>
        <begin position="23"/>
        <end position="622"/>
    </location>
</feature>
<sequence length="622" mass="70707">MNLKKSLFFTFISFCYALGAVAQTQDNKYQFSIDLTTYQEQADRLAVELICPVLSTPEAVYRVPKIVPGTYKKYDFGRFVKDFQAFDKQNKALTVTRLDSNSWKISPANKLYKITYKVDDTFDAPLQQNYVFQPAGSDFEKDVFLLNTHAFLGYFDGLKKAIYRLHVRKPKAFYGATALEPISHNDFADLYESNSYMNITDAPLLYCRPDTASLALHGSKILVSVYSQNTDQPYAPVILKELETVLLSIEKFLGGELPVRKYAFLVYLSASLPVNGMQGALEHSQSSLYYLVDGGNPKALAREIRDVGAHEFFHIVTPLTLHSEEIADFDYNTPKMSKHLWLYEGVTEYNSLYVQLVSRLISQKDFFNTMKLKMSMSEQLFEDSLSFTQLSKNVLDEYADQYSNVYEKGALMAWCLDLQIRHYTQGQMGLQRVISELAKKYGASKPFRDDDLIPEIVALTHPSVGDFFRKYVEGGSPLPFTESLAFAGYDFQKDVKKKEPSLGKISLEYKGNREVVVSYIGNMNDFGRSMGWQVGDVLVELQGKPVNTDNIETLLTEYRNNTKDGQAVKVKVARVDNKGQKKTVALKAKAQLQESTERYRITPMLKPTPAQLKVREAWFKGL</sequence>
<dbReference type="Pfam" id="PF17899">
    <property type="entry name" value="Peptidase_M61_N"/>
    <property type="match status" value="1"/>
</dbReference>
<evidence type="ECO:0000313" key="4">
    <source>
        <dbReference type="EMBL" id="SFB84522.1"/>
    </source>
</evidence>
<keyword evidence="4" id="KW-0378">Hydrolase</keyword>
<proteinExistence type="predicted"/>
<name>A0A1I1ED60_9BACT</name>
<keyword evidence="4" id="KW-0645">Protease</keyword>
<feature type="domain" description="Peptidase M61 catalytic" evidence="2">
    <location>
        <begin position="305"/>
        <end position="411"/>
    </location>
</feature>
<protein>
    <submittedName>
        <fullName evidence="4">Predicted metalloprotease, contains C-terminal PDZ domain</fullName>
    </submittedName>
</protein>
<dbReference type="EMBL" id="FOLE01000001">
    <property type="protein sequence ID" value="SFB84522.1"/>
    <property type="molecule type" value="Genomic_DNA"/>
</dbReference>
<feature type="domain" description="Peptidase M61 N-terminal" evidence="3">
    <location>
        <begin position="37"/>
        <end position="207"/>
    </location>
</feature>
<feature type="signal peptide" evidence="1">
    <location>
        <begin position="1"/>
        <end position="22"/>
    </location>
</feature>
<evidence type="ECO:0000256" key="1">
    <source>
        <dbReference type="SAM" id="SignalP"/>
    </source>
</evidence>
<dbReference type="InterPro" id="IPR040756">
    <property type="entry name" value="Peptidase_M61_N"/>
</dbReference>
<dbReference type="RefSeq" id="WP_091507445.1">
    <property type="nucleotide sequence ID" value="NZ_FOLE01000001.1"/>
</dbReference>
<evidence type="ECO:0000259" key="2">
    <source>
        <dbReference type="Pfam" id="PF05299"/>
    </source>
</evidence>
<reference evidence="4 5" key="1">
    <citation type="submission" date="2016-10" db="EMBL/GenBank/DDBJ databases">
        <authorList>
            <person name="de Groot N.N."/>
        </authorList>
    </citation>
    <scope>NUCLEOTIDE SEQUENCE [LARGE SCALE GENOMIC DNA]</scope>
    <source>
        <strain evidence="4 5">DSM 6793</strain>
    </source>
</reference>
<dbReference type="Pfam" id="PF05299">
    <property type="entry name" value="Peptidase_M61"/>
    <property type="match status" value="1"/>
</dbReference>
<dbReference type="Proteomes" id="UP000199514">
    <property type="component" value="Unassembled WGS sequence"/>
</dbReference>
<dbReference type="OrthoDB" id="9778516at2"/>
<organism evidence="4 5">
    <name type="scientific">Flexibacter flexilis DSM 6793</name>
    <dbReference type="NCBI Taxonomy" id="927664"/>
    <lineage>
        <taxon>Bacteria</taxon>
        <taxon>Pseudomonadati</taxon>
        <taxon>Bacteroidota</taxon>
        <taxon>Cytophagia</taxon>
        <taxon>Cytophagales</taxon>
        <taxon>Flexibacteraceae</taxon>
        <taxon>Flexibacter</taxon>
    </lineage>
</organism>
<keyword evidence="1" id="KW-0732">Signal</keyword>
<dbReference type="STRING" id="927664.SAMN05421780_101734"/>
<accession>A0A1I1ED60</accession>
<keyword evidence="5" id="KW-1185">Reference proteome</keyword>
<evidence type="ECO:0000313" key="5">
    <source>
        <dbReference type="Proteomes" id="UP000199514"/>
    </source>
</evidence>
<evidence type="ECO:0000259" key="3">
    <source>
        <dbReference type="Pfam" id="PF17899"/>
    </source>
</evidence>
<gene>
    <name evidence="4" type="ORF">SAMN05421780_101734</name>
</gene>
<dbReference type="Gene3D" id="1.10.390.10">
    <property type="entry name" value="Neutral Protease Domain 2"/>
    <property type="match status" value="1"/>
</dbReference>
<dbReference type="Gene3D" id="2.30.42.10">
    <property type="match status" value="1"/>
</dbReference>
<dbReference type="InterPro" id="IPR036034">
    <property type="entry name" value="PDZ_sf"/>
</dbReference>
<dbReference type="GO" id="GO:0006508">
    <property type="term" value="P:proteolysis"/>
    <property type="evidence" value="ECO:0007669"/>
    <property type="project" value="UniProtKB-KW"/>
</dbReference>
<dbReference type="SUPFAM" id="SSF55486">
    <property type="entry name" value="Metalloproteases ('zincins'), catalytic domain"/>
    <property type="match status" value="1"/>
</dbReference>
<keyword evidence="4" id="KW-0482">Metalloprotease</keyword>
<dbReference type="Gene3D" id="2.60.40.3650">
    <property type="match status" value="1"/>
</dbReference>
<dbReference type="GO" id="GO:0008237">
    <property type="term" value="F:metallopeptidase activity"/>
    <property type="evidence" value="ECO:0007669"/>
    <property type="project" value="UniProtKB-KW"/>
</dbReference>